<dbReference type="OrthoDB" id="4770059at2759"/>
<proteinExistence type="predicted"/>
<keyword evidence="2" id="KW-1133">Transmembrane helix</keyword>
<protein>
    <submittedName>
        <fullName evidence="3 5">Uncharacterized protein</fullName>
    </submittedName>
</protein>
<keyword evidence="2" id="KW-0472">Membrane</keyword>
<feature type="region of interest" description="Disordered" evidence="1">
    <location>
        <begin position="331"/>
        <end position="351"/>
    </location>
</feature>
<reference evidence="5" key="3">
    <citation type="submission" date="2025-04" db="UniProtKB">
        <authorList>
            <consortium name="RefSeq"/>
        </authorList>
    </citation>
    <scope>IDENTIFICATION</scope>
    <source>
        <strain evidence="5">CBS 781.70</strain>
    </source>
</reference>
<evidence type="ECO:0000256" key="1">
    <source>
        <dbReference type="SAM" id="MobiDB-lite"/>
    </source>
</evidence>
<dbReference type="AlphaFoldDB" id="A0A6G1G6M2"/>
<feature type="transmembrane region" description="Helical" evidence="2">
    <location>
        <begin position="258"/>
        <end position="281"/>
    </location>
</feature>
<sequence length="351" mass="37598">MVVRTLLTQGPLSTLWTPPASCLSTTTMWGDRTYFMGFMTDVGIDISCYPSLLPTPTGSATVSPLVEIRTGSGDAEIATITGYTTVFPTPTGLSTTPLWPTDRYVSEAAYYSPGICPSGYEYAAPFTLWSYKTTATQSSSVTRFLCCPSGYKAEAYGTGESASYYYPGCQRKTDALTNVWSMTPGWPTVQPTSLPMFETSREYGTFTVSANGIVVGWQATDVPVLEHLKKENIELPPFLPLPTSKSESNSKSGLPTGVIVAIVLASVATALSALCVCITYCGRRRKRRNQTPVELNPVSNSASPPIVMVFGTEGGQPYGVGNYVPLAGADVTDPPPAYNAKERGGNGWSLR</sequence>
<keyword evidence="4" id="KW-1185">Reference proteome</keyword>
<evidence type="ECO:0000256" key="2">
    <source>
        <dbReference type="SAM" id="Phobius"/>
    </source>
</evidence>
<evidence type="ECO:0000313" key="3">
    <source>
        <dbReference type="EMBL" id="KAF1813672.1"/>
    </source>
</evidence>
<evidence type="ECO:0000313" key="4">
    <source>
        <dbReference type="Proteomes" id="UP000504638"/>
    </source>
</evidence>
<reference evidence="5" key="2">
    <citation type="submission" date="2020-04" db="EMBL/GenBank/DDBJ databases">
        <authorList>
            <consortium name="NCBI Genome Project"/>
        </authorList>
    </citation>
    <scope>NUCLEOTIDE SEQUENCE</scope>
    <source>
        <strain evidence="5">CBS 781.70</strain>
    </source>
</reference>
<name>A0A6G1G6M2_9PEZI</name>
<gene>
    <name evidence="3 5" type="ORF">P152DRAFT_448094</name>
</gene>
<reference evidence="3 5" key="1">
    <citation type="submission" date="2020-01" db="EMBL/GenBank/DDBJ databases">
        <authorList>
            <consortium name="DOE Joint Genome Institute"/>
            <person name="Haridas S."/>
            <person name="Albert R."/>
            <person name="Binder M."/>
            <person name="Bloem J."/>
            <person name="Labutti K."/>
            <person name="Salamov A."/>
            <person name="Andreopoulos B."/>
            <person name="Baker S.E."/>
            <person name="Barry K."/>
            <person name="Bills G."/>
            <person name="Bluhm B.H."/>
            <person name="Cannon C."/>
            <person name="Castanera R."/>
            <person name="Culley D.E."/>
            <person name="Daum C."/>
            <person name="Ezra D."/>
            <person name="Gonzalez J.B."/>
            <person name="Henrissat B."/>
            <person name="Kuo A."/>
            <person name="Liang C."/>
            <person name="Lipzen A."/>
            <person name="Lutzoni F."/>
            <person name="Magnuson J."/>
            <person name="Mondo S."/>
            <person name="Nolan M."/>
            <person name="Ohm R."/>
            <person name="Pangilinan J."/>
            <person name="Park H.-J."/>
            <person name="Ramirez L."/>
            <person name="Alfaro M."/>
            <person name="Sun H."/>
            <person name="Tritt A."/>
            <person name="Yoshinaga Y."/>
            <person name="Zwiers L.-H."/>
            <person name="Turgeon B.G."/>
            <person name="Goodwin S.B."/>
            <person name="Spatafora J.W."/>
            <person name="Crous P.W."/>
            <person name="Grigoriev I.V."/>
        </authorList>
    </citation>
    <scope>NUCLEOTIDE SEQUENCE</scope>
    <source>
        <strain evidence="3 5">CBS 781.70</strain>
    </source>
</reference>
<accession>A0A6G1G6M2</accession>
<dbReference type="GeneID" id="54418603"/>
<dbReference type="Proteomes" id="UP000504638">
    <property type="component" value="Unplaced"/>
</dbReference>
<organism evidence="3">
    <name type="scientific">Eremomyces bilateralis CBS 781.70</name>
    <dbReference type="NCBI Taxonomy" id="1392243"/>
    <lineage>
        <taxon>Eukaryota</taxon>
        <taxon>Fungi</taxon>
        <taxon>Dikarya</taxon>
        <taxon>Ascomycota</taxon>
        <taxon>Pezizomycotina</taxon>
        <taxon>Dothideomycetes</taxon>
        <taxon>Dothideomycetes incertae sedis</taxon>
        <taxon>Eremomycetales</taxon>
        <taxon>Eremomycetaceae</taxon>
        <taxon>Eremomyces</taxon>
    </lineage>
</organism>
<evidence type="ECO:0000313" key="5">
    <source>
        <dbReference type="RefSeq" id="XP_033535303.1"/>
    </source>
</evidence>
<keyword evidence="2" id="KW-0812">Transmembrane</keyword>
<dbReference type="EMBL" id="ML975154">
    <property type="protein sequence ID" value="KAF1813672.1"/>
    <property type="molecule type" value="Genomic_DNA"/>
</dbReference>
<dbReference type="RefSeq" id="XP_033535303.1">
    <property type="nucleotide sequence ID" value="XM_033678033.1"/>
</dbReference>